<dbReference type="AlphaFoldDB" id="A0A382HJQ4"/>
<evidence type="ECO:0000313" key="1">
    <source>
        <dbReference type="EMBL" id="SVB87167.1"/>
    </source>
</evidence>
<proteinExistence type="predicted"/>
<protein>
    <submittedName>
        <fullName evidence="1">Uncharacterized protein</fullName>
    </submittedName>
</protein>
<sequence>MKEIKTYIDRPVVTGHPTPGAGSHVPEDCLPPPFRPRKPRADFVMGISMPWLEQVATLNPIDFKVAVCVWWQGGYNKFSGFICSESRRSRLGINRWSYHRSLKRLEAKGLVTIERKPHACWVLSIPERWWVK</sequence>
<reference evidence="1" key="1">
    <citation type="submission" date="2018-05" db="EMBL/GenBank/DDBJ databases">
        <authorList>
            <person name="Lanie J.A."/>
            <person name="Ng W.-L."/>
            <person name="Kazmierczak K.M."/>
            <person name="Andrzejewski T.M."/>
            <person name="Davidsen T.M."/>
            <person name="Wayne K.J."/>
            <person name="Tettelin H."/>
            <person name="Glass J.I."/>
            <person name="Rusch D."/>
            <person name="Podicherti R."/>
            <person name="Tsui H.-C.T."/>
            <person name="Winkler M.E."/>
        </authorList>
    </citation>
    <scope>NUCLEOTIDE SEQUENCE</scope>
</reference>
<organism evidence="1">
    <name type="scientific">marine metagenome</name>
    <dbReference type="NCBI Taxonomy" id="408172"/>
    <lineage>
        <taxon>unclassified sequences</taxon>
        <taxon>metagenomes</taxon>
        <taxon>ecological metagenomes</taxon>
    </lineage>
</organism>
<accession>A0A382HJQ4</accession>
<gene>
    <name evidence="1" type="ORF">METZ01_LOCUS240021</name>
</gene>
<dbReference type="EMBL" id="UINC01061514">
    <property type="protein sequence ID" value="SVB87167.1"/>
    <property type="molecule type" value="Genomic_DNA"/>
</dbReference>
<name>A0A382HJQ4_9ZZZZ</name>